<reference evidence="11" key="3">
    <citation type="journal article" date="2014" name="Nature">
        <title>Elephant shark genome provides unique insights into gnathostome evolution.</title>
        <authorList>
            <consortium name="International Elephant Shark Genome Sequencing Consortium"/>
            <person name="Venkatesh B."/>
            <person name="Lee A.P."/>
            <person name="Ravi V."/>
            <person name="Maurya A.K."/>
            <person name="Lian M.M."/>
            <person name="Swann J.B."/>
            <person name="Ohta Y."/>
            <person name="Flajnik M.F."/>
            <person name="Sutoh Y."/>
            <person name="Kasahara M."/>
            <person name="Hoon S."/>
            <person name="Gangu V."/>
            <person name="Roy S.W."/>
            <person name="Irimia M."/>
            <person name="Korzh V."/>
            <person name="Kondrychyn I."/>
            <person name="Lim Z.W."/>
            <person name="Tay B.H."/>
            <person name="Tohari S."/>
            <person name="Kong K.W."/>
            <person name="Ho S."/>
            <person name="Lorente-Galdos B."/>
            <person name="Quilez J."/>
            <person name="Marques-Bonet T."/>
            <person name="Raney B.J."/>
            <person name="Ingham P.W."/>
            <person name="Tay A."/>
            <person name="Hillier L.W."/>
            <person name="Minx P."/>
            <person name="Boehm T."/>
            <person name="Wilson R.K."/>
            <person name="Brenner S."/>
            <person name="Warren W.C."/>
        </authorList>
    </citation>
    <scope>NUCLEOTIDE SEQUENCE [LARGE SCALE GENOMIC DNA]</scope>
</reference>
<dbReference type="InterPro" id="IPR023393">
    <property type="entry name" value="START-like_dom_sf"/>
</dbReference>
<keyword evidence="2" id="KW-0809">Transit peptide</keyword>
<dbReference type="Pfam" id="PF01852">
    <property type="entry name" value="START"/>
    <property type="match status" value="1"/>
</dbReference>
<dbReference type="SMART" id="SM00234">
    <property type="entry name" value="START"/>
    <property type="match status" value="1"/>
</dbReference>
<comment type="function">
    <text evidence="5">May play a protective role in mucosal tissues by preventing exaggerated allergic responses.</text>
</comment>
<dbReference type="GO" id="GO:0005739">
    <property type="term" value="C:mitochondrion"/>
    <property type="evidence" value="ECO:0007669"/>
    <property type="project" value="UniProtKB-SubCell"/>
</dbReference>
<evidence type="ECO:0000259" key="9">
    <source>
        <dbReference type="PROSITE" id="PS50848"/>
    </source>
</evidence>
<gene>
    <name evidence="10" type="primary">stard7</name>
</gene>
<reference evidence="11" key="1">
    <citation type="journal article" date="2006" name="Science">
        <title>Ancient noncoding elements conserved in the human genome.</title>
        <authorList>
            <person name="Venkatesh B."/>
            <person name="Kirkness E.F."/>
            <person name="Loh Y.H."/>
            <person name="Halpern A.L."/>
            <person name="Lee A.P."/>
            <person name="Johnson J."/>
            <person name="Dandona N."/>
            <person name="Viswanathan L.D."/>
            <person name="Tay A."/>
            <person name="Venter J.C."/>
            <person name="Strausberg R.L."/>
            <person name="Brenner S."/>
        </authorList>
    </citation>
    <scope>NUCLEOTIDE SEQUENCE [LARGE SCALE GENOMIC DNA]</scope>
</reference>
<dbReference type="STRING" id="7868.ENSCMIP00000023662"/>
<evidence type="ECO:0000256" key="8">
    <source>
        <dbReference type="SAM" id="MobiDB-lite"/>
    </source>
</evidence>
<dbReference type="InterPro" id="IPR051213">
    <property type="entry name" value="START_lipid_transfer"/>
</dbReference>
<dbReference type="InterPro" id="IPR041949">
    <property type="entry name" value="START_STARD7"/>
</dbReference>
<dbReference type="PROSITE" id="PS50848">
    <property type="entry name" value="START"/>
    <property type="match status" value="1"/>
</dbReference>
<reference evidence="10" key="4">
    <citation type="submission" date="2025-08" db="UniProtKB">
        <authorList>
            <consortium name="Ensembl"/>
        </authorList>
    </citation>
    <scope>IDENTIFICATION</scope>
</reference>
<evidence type="ECO:0000313" key="11">
    <source>
        <dbReference type="Proteomes" id="UP000314986"/>
    </source>
</evidence>
<comment type="subcellular location">
    <subcellularLocation>
        <location evidence="1">Mitochondrion</location>
    </subcellularLocation>
</comment>
<evidence type="ECO:0000256" key="3">
    <source>
        <dbReference type="ARBA" id="ARBA00023054"/>
    </source>
</evidence>
<evidence type="ECO:0000256" key="2">
    <source>
        <dbReference type="ARBA" id="ARBA00022946"/>
    </source>
</evidence>
<dbReference type="GO" id="GO:0008289">
    <property type="term" value="F:lipid binding"/>
    <property type="evidence" value="ECO:0007669"/>
    <property type="project" value="InterPro"/>
</dbReference>
<dbReference type="SUPFAM" id="SSF55961">
    <property type="entry name" value="Bet v1-like"/>
    <property type="match status" value="1"/>
</dbReference>
<dbReference type="OMA" id="NQLCERC"/>
<reference evidence="10" key="5">
    <citation type="submission" date="2025-09" db="UniProtKB">
        <authorList>
            <consortium name="Ensembl"/>
        </authorList>
    </citation>
    <scope>IDENTIFICATION</scope>
</reference>
<dbReference type="AlphaFoldDB" id="A0A4W3I4G3"/>
<dbReference type="InParanoid" id="A0A4W3I4G3"/>
<evidence type="ECO:0000256" key="1">
    <source>
        <dbReference type="ARBA" id="ARBA00004173"/>
    </source>
</evidence>
<protein>
    <recommendedName>
        <fullName evidence="6">StAR-related lipid transfer protein 7, mitochondrial</fullName>
    </recommendedName>
    <alternativeName>
        <fullName evidence="7">START domain-containing protein 7</fullName>
    </alternativeName>
</protein>
<keyword evidence="4" id="KW-0496">Mitochondrion</keyword>
<dbReference type="GeneTree" id="ENSGT00940000157856"/>
<feature type="domain" description="START" evidence="9">
    <location>
        <begin position="185"/>
        <end position="371"/>
    </location>
</feature>
<feature type="compositionally biased region" description="Polar residues" evidence="8">
    <location>
        <begin position="392"/>
        <end position="411"/>
    </location>
</feature>
<dbReference type="FunFam" id="3.30.530.20:FF:000016">
    <property type="entry name" value="StAR-related lipid transfer protein 7, mitochondrial"/>
    <property type="match status" value="1"/>
</dbReference>
<keyword evidence="3" id="KW-0175">Coiled coil</keyword>
<keyword evidence="11" id="KW-1185">Reference proteome</keyword>
<dbReference type="Gene3D" id="3.30.530.20">
    <property type="match status" value="1"/>
</dbReference>
<name>A0A4W3I4G3_CALMI</name>
<sequence length="411" mass="47916">MLTLRRPATVLNSAPVKPFTSLYSHCVKSACFTSRAPGWQEGRRLDEWCQRAGSALRWALGCLRGEVRNGVSGRSRMVTILASQCSYVTGLRLRRAQQIAQLYSNIYSEKSRRSLLSSLWRRFHSRHSGSCKLVAAFAAVFMWDEERIRDEELNKCVDEFKDLNELLTEKPAASEAVTCCPDHSWELVMDRAAFRLWRRPIQGSHLYQYRVFGTYSDVTPRQFFNVQLDTEYRKKWDELVIKLEVIEKDEVSGSEIVHWVTHFPYPMYSRDYVYIRRHHVDHSNRLMVLVSRAVEHPNAPESRTYVRVKSYESQMIIRPHRSFDENGFDYLLTYSDNPESAFPRYCVSWMVSSGMPDFLEKLHQAAVRARNLEINVKDYIVAKVPETPENKVVQSTERPQENSSSQQMEYA</sequence>
<dbReference type="CDD" id="cd08911">
    <property type="entry name" value="START_STARD7-like"/>
    <property type="match status" value="1"/>
</dbReference>
<organism evidence="10 11">
    <name type="scientific">Callorhinchus milii</name>
    <name type="common">Ghost shark</name>
    <dbReference type="NCBI Taxonomy" id="7868"/>
    <lineage>
        <taxon>Eukaryota</taxon>
        <taxon>Metazoa</taxon>
        <taxon>Chordata</taxon>
        <taxon>Craniata</taxon>
        <taxon>Vertebrata</taxon>
        <taxon>Chondrichthyes</taxon>
        <taxon>Holocephali</taxon>
        <taxon>Chimaeriformes</taxon>
        <taxon>Callorhinchidae</taxon>
        <taxon>Callorhinchus</taxon>
    </lineage>
</organism>
<reference evidence="11" key="2">
    <citation type="journal article" date="2007" name="PLoS Biol.">
        <title>Survey sequencing and comparative analysis of the elephant shark (Callorhinchus milii) genome.</title>
        <authorList>
            <person name="Venkatesh B."/>
            <person name="Kirkness E.F."/>
            <person name="Loh Y.H."/>
            <person name="Halpern A.L."/>
            <person name="Lee A.P."/>
            <person name="Johnson J."/>
            <person name="Dandona N."/>
            <person name="Viswanathan L.D."/>
            <person name="Tay A."/>
            <person name="Venter J.C."/>
            <person name="Strausberg R.L."/>
            <person name="Brenner S."/>
        </authorList>
    </citation>
    <scope>NUCLEOTIDE SEQUENCE [LARGE SCALE GENOMIC DNA]</scope>
</reference>
<evidence type="ECO:0000313" key="10">
    <source>
        <dbReference type="Ensembl" id="ENSCMIP00000023662.1"/>
    </source>
</evidence>
<dbReference type="Proteomes" id="UP000314986">
    <property type="component" value="Unassembled WGS sequence"/>
</dbReference>
<proteinExistence type="predicted"/>
<dbReference type="PANTHER" id="PTHR19308:SF8">
    <property type="entry name" value="STAR-RELATED LIPID TRANSFER PROTEIN 7, MITOCHONDRIAL"/>
    <property type="match status" value="1"/>
</dbReference>
<accession>A0A4W3I4G3</accession>
<dbReference type="PANTHER" id="PTHR19308">
    <property type="entry name" value="PHOSPHATIDYLCHOLINE TRANSFER PROTEIN"/>
    <property type="match status" value="1"/>
</dbReference>
<dbReference type="Ensembl" id="ENSCMIT00000024063.1">
    <property type="protein sequence ID" value="ENSCMIP00000023662.1"/>
    <property type="gene ID" value="ENSCMIG00000010550.1"/>
</dbReference>
<evidence type="ECO:0000256" key="5">
    <source>
        <dbReference type="ARBA" id="ARBA00053168"/>
    </source>
</evidence>
<evidence type="ECO:0000256" key="4">
    <source>
        <dbReference type="ARBA" id="ARBA00023128"/>
    </source>
</evidence>
<dbReference type="InterPro" id="IPR002913">
    <property type="entry name" value="START_lipid-bd_dom"/>
</dbReference>
<evidence type="ECO:0000256" key="6">
    <source>
        <dbReference type="ARBA" id="ARBA00069252"/>
    </source>
</evidence>
<feature type="region of interest" description="Disordered" evidence="8">
    <location>
        <begin position="388"/>
        <end position="411"/>
    </location>
</feature>
<evidence type="ECO:0000256" key="7">
    <source>
        <dbReference type="ARBA" id="ARBA00079053"/>
    </source>
</evidence>